<organism evidence="1">
    <name type="scientific">Eutreptiella gymnastica</name>
    <dbReference type="NCBI Taxonomy" id="73025"/>
    <lineage>
        <taxon>Eukaryota</taxon>
        <taxon>Discoba</taxon>
        <taxon>Euglenozoa</taxon>
        <taxon>Euglenida</taxon>
        <taxon>Spirocuta</taxon>
        <taxon>Euglenophyceae</taxon>
        <taxon>Eutreptiales</taxon>
        <taxon>Eutreptiaceae</taxon>
        <taxon>Eutreptiella</taxon>
    </lineage>
</organism>
<dbReference type="AlphaFoldDB" id="A0A7S4CDD7"/>
<protein>
    <submittedName>
        <fullName evidence="1">Uncharacterized protein</fullName>
    </submittedName>
</protein>
<name>A0A7S4CDD7_9EUGL</name>
<sequence length="138" mass="15428">MQNLCVLAGLFSSSQSPMRGAKVSSFHPVICSQDLYDKCHKLDMIQKWICKQWRADTGPSHQSSRAGHACVNDDHELRAHTRFIPGGIPGEMPSAGSAKIEHTELWEINPHVSIGCAQVPLVHRRMETGLSKLRFKLR</sequence>
<dbReference type="EMBL" id="HBJA01016392">
    <property type="protein sequence ID" value="CAE0794146.1"/>
    <property type="molecule type" value="Transcribed_RNA"/>
</dbReference>
<gene>
    <name evidence="1" type="ORF">EGYM00163_LOCUS5264</name>
</gene>
<proteinExistence type="predicted"/>
<accession>A0A7S4CDD7</accession>
<reference evidence="1" key="1">
    <citation type="submission" date="2021-01" db="EMBL/GenBank/DDBJ databases">
        <authorList>
            <person name="Corre E."/>
            <person name="Pelletier E."/>
            <person name="Niang G."/>
            <person name="Scheremetjew M."/>
            <person name="Finn R."/>
            <person name="Kale V."/>
            <person name="Holt S."/>
            <person name="Cochrane G."/>
            <person name="Meng A."/>
            <person name="Brown T."/>
            <person name="Cohen L."/>
        </authorList>
    </citation>
    <scope>NUCLEOTIDE SEQUENCE</scope>
    <source>
        <strain evidence="1">CCMP1594</strain>
    </source>
</reference>
<evidence type="ECO:0000313" key="1">
    <source>
        <dbReference type="EMBL" id="CAE0794146.1"/>
    </source>
</evidence>